<name>A0ABR8PVF4_9CLOT</name>
<accession>A0ABR8PVF4</accession>
<proteinExistence type="predicted"/>
<dbReference type="InterPro" id="IPR024787">
    <property type="entry name" value="EcsC"/>
</dbReference>
<keyword evidence="2" id="KW-1185">Reference proteome</keyword>
<dbReference type="EMBL" id="JACSRA010000019">
    <property type="protein sequence ID" value="MBD7912134.1"/>
    <property type="molecule type" value="Genomic_DNA"/>
</dbReference>
<reference evidence="1 2" key="1">
    <citation type="submission" date="2020-08" db="EMBL/GenBank/DDBJ databases">
        <title>A Genomic Blueprint of the Chicken Gut Microbiome.</title>
        <authorList>
            <person name="Gilroy R."/>
            <person name="Ravi A."/>
            <person name="Getino M."/>
            <person name="Pursley I."/>
            <person name="Horton D.L."/>
            <person name="Alikhan N.-F."/>
            <person name="Baker D."/>
            <person name="Gharbi K."/>
            <person name="Hall N."/>
            <person name="Watson M."/>
            <person name="Adriaenssens E.M."/>
            <person name="Foster-Nyarko E."/>
            <person name="Jarju S."/>
            <person name="Secka A."/>
            <person name="Antonio M."/>
            <person name="Oren A."/>
            <person name="Chaudhuri R."/>
            <person name="La Ragione R.M."/>
            <person name="Hildebrand F."/>
            <person name="Pallen M.J."/>
        </authorList>
    </citation>
    <scope>NUCLEOTIDE SEQUENCE [LARGE SCALE GENOMIC DNA]</scope>
    <source>
        <strain evidence="1 2">Sa3CVN1</strain>
    </source>
</reference>
<dbReference type="Proteomes" id="UP000627781">
    <property type="component" value="Unassembled WGS sequence"/>
</dbReference>
<sequence length="264" mass="30251">MNKILNKQIKKLNKEEKKILDKKENKLIKEKINPLVEKVEAKIPKKLKSTLDVAFYNGFKIVLNKGTKYIEKMYDKEKIQLEHDINNYSMQKRINKKSIKLIDKKARKSNLLNSTISTLEGGTLGILGIGLPDIPLFIVMILKTIYEISLSYGFNYEREEEKVYILNLITVALLKGELKDEYNSKLDELAKKIDLDLNINYIMDDEIKKASDSLSQGMVTAKFIQGIPLVGAIGGVTNYVVINKISKFAALKYKKRYLSKILNE</sequence>
<dbReference type="RefSeq" id="WP_143317204.1">
    <property type="nucleotide sequence ID" value="NZ_JACSRA010000019.1"/>
</dbReference>
<evidence type="ECO:0000313" key="2">
    <source>
        <dbReference type="Proteomes" id="UP000627781"/>
    </source>
</evidence>
<protein>
    <submittedName>
        <fullName evidence="1">EcsC family protein</fullName>
    </submittedName>
</protein>
<comment type="caution">
    <text evidence="1">The sequence shown here is derived from an EMBL/GenBank/DDBJ whole genome shotgun (WGS) entry which is preliminary data.</text>
</comment>
<dbReference type="Pfam" id="PF12787">
    <property type="entry name" value="EcsC"/>
    <property type="match status" value="1"/>
</dbReference>
<dbReference type="PANTHER" id="PTHR41260:SF1">
    <property type="entry name" value="PROTEIN ECSC"/>
    <property type="match status" value="1"/>
</dbReference>
<evidence type="ECO:0000313" key="1">
    <source>
        <dbReference type="EMBL" id="MBD7912134.1"/>
    </source>
</evidence>
<dbReference type="PANTHER" id="PTHR41260">
    <property type="entry name" value="PROTEIN ECSC"/>
    <property type="match status" value="1"/>
</dbReference>
<organism evidence="1 2">
    <name type="scientific">Clostridium cibarium</name>
    <dbReference type="NCBI Taxonomy" id="2762247"/>
    <lineage>
        <taxon>Bacteria</taxon>
        <taxon>Bacillati</taxon>
        <taxon>Bacillota</taxon>
        <taxon>Clostridia</taxon>
        <taxon>Eubacteriales</taxon>
        <taxon>Clostridiaceae</taxon>
        <taxon>Clostridium</taxon>
    </lineage>
</organism>
<gene>
    <name evidence="1" type="ORF">H9661_12280</name>
</gene>